<comment type="caution">
    <text evidence="10">The sequence shown here is derived from an EMBL/GenBank/DDBJ whole genome shotgun (WGS) entry which is preliminary data.</text>
</comment>
<dbReference type="InterPro" id="IPR012934">
    <property type="entry name" value="Znf_AD"/>
</dbReference>
<dbReference type="InterPro" id="IPR036236">
    <property type="entry name" value="Znf_C2H2_sf"/>
</dbReference>
<feature type="domain" description="C2H2-type" evidence="8">
    <location>
        <begin position="360"/>
        <end position="382"/>
    </location>
</feature>
<name>A0A8S1BPM4_ARCPL</name>
<dbReference type="PANTHER" id="PTHR24379:SF121">
    <property type="entry name" value="C2H2-TYPE DOMAIN-CONTAINING PROTEIN"/>
    <property type="match status" value="1"/>
</dbReference>
<feature type="domain" description="C2H2-type" evidence="8">
    <location>
        <begin position="1523"/>
        <end position="1551"/>
    </location>
</feature>
<feature type="domain" description="C2H2-type" evidence="8">
    <location>
        <begin position="1665"/>
        <end position="1692"/>
    </location>
</feature>
<dbReference type="PROSITE" id="PS50157">
    <property type="entry name" value="ZINC_FINGER_C2H2_2"/>
    <property type="match status" value="22"/>
</dbReference>
<dbReference type="Pfam" id="PF13912">
    <property type="entry name" value="zf-C2H2_6"/>
    <property type="match status" value="4"/>
</dbReference>
<feature type="domain" description="C2H2-type" evidence="8">
    <location>
        <begin position="445"/>
        <end position="473"/>
    </location>
</feature>
<feature type="domain" description="C2H2-type" evidence="8">
    <location>
        <begin position="1302"/>
        <end position="1330"/>
    </location>
</feature>
<dbReference type="OrthoDB" id="329666at2759"/>
<feature type="domain" description="C2H2-type" evidence="8">
    <location>
        <begin position="334"/>
        <end position="361"/>
    </location>
</feature>
<feature type="region of interest" description="Disordered" evidence="7">
    <location>
        <begin position="160"/>
        <end position="212"/>
    </location>
</feature>
<evidence type="ECO:0000259" key="9">
    <source>
        <dbReference type="PROSITE" id="PS51915"/>
    </source>
</evidence>
<feature type="binding site" evidence="6">
    <location>
        <position position="67"/>
    </location>
    <ligand>
        <name>Zn(2+)</name>
        <dbReference type="ChEBI" id="CHEBI:29105"/>
    </ligand>
</feature>
<evidence type="ECO:0000256" key="4">
    <source>
        <dbReference type="ARBA" id="ARBA00022833"/>
    </source>
</evidence>
<feature type="domain" description="C2H2-type" evidence="8">
    <location>
        <begin position="1043"/>
        <end position="1070"/>
    </location>
</feature>
<feature type="domain" description="ZAD" evidence="9">
    <location>
        <begin position="13"/>
        <end position="94"/>
    </location>
</feature>
<feature type="compositionally biased region" description="Basic and acidic residues" evidence="7">
    <location>
        <begin position="173"/>
        <end position="203"/>
    </location>
</feature>
<feature type="domain" description="C2H2-type" evidence="8">
    <location>
        <begin position="1071"/>
        <end position="1098"/>
    </location>
</feature>
<dbReference type="SMART" id="SM00868">
    <property type="entry name" value="zf-AD"/>
    <property type="match status" value="2"/>
</dbReference>
<protein>
    <submittedName>
        <fullName evidence="10">Uncharacterized protein</fullName>
    </submittedName>
</protein>
<dbReference type="Pfam" id="PF00096">
    <property type="entry name" value="zf-C2H2"/>
    <property type="match status" value="3"/>
</dbReference>
<feature type="domain" description="C2H2-type" evidence="8">
    <location>
        <begin position="1495"/>
        <end position="1523"/>
    </location>
</feature>
<dbReference type="InterPro" id="IPR013087">
    <property type="entry name" value="Znf_C2H2_type"/>
</dbReference>
<feature type="binding site" evidence="6">
    <location>
        <position position="18"/>
    </location>
    <ligand>
        <name>Zn(2+)</name>
        <dbReference type="ChEBI" id="CHEBI:29105"/>
    </ligand>
</feature>
<keyword evidence="1 6" id="KW-0479">Metal-binding</keyword>
<feature type="domain" description="C2H2-type" evidence="8">
    <location>
        <begin position="1581"/>
        <end position="1604"/>
    </location>
</feature>
<evidence type="ECO:0000256" key="7">
    <source>
        <dbReference type="SAM" id="MobiDB-lite"/>
    </source>
</evidence>
<evidence type="ECO:0000259" key="8">
    <source>
        <dbReference type="PROSITE" id="PS50157"/>
    </source>
</evidence>
<dbReference type="Gene3D" id="3.30.160.60">
    <property type="entry name" value="Classic Zinc Finger"/>
    <property type="match status" value="17"/>
</dbReference>
<feature type="domain" description="C2H2-type" evidence="8">
    <location>
        <begin position="415"/>
        <end position="443"/>
    </location>
</feature>
<feature type="domain" description="C2H2-type" evidence="8">
    <location>
        <begin position="672"/>
        <end position="695"/>
    </location>
</feature>
<dbReference type="PANTHER" id="PTHR24379">
    <property type="entry name" value="KRAB AND ZINC FINGER DOMAIN-CONTAINING"/>
    <property type="match status" value="1"/>
</dbReference>
<evidence type="ECO:0000256" key="6">
    <source>
        <dbReference type="PROSITE-ProRule" id="PRU01263"/>
    </source>
</evidence>
<keyword evidence="2" id="KW-0677">Repeat</keyword>
<feature type="domain" description="C2H2-type" evidence="8">
    <location>
        <begin position="931"/>
        <end position="958"/>
    </location>
</feature>
<keyword evidence="4 6" id="KW-0862">Zinc</keyword>
<dbReference type="EMBL" id="CADEBD010000959">
    <property type="protein sequence ID" value="CAB3261151.1"/>
    <property type="molecule type" value="Genomic_DNA"/>
</dbReference>
<feature type="domain" description="C2H2-type" evidence="8">
    <location>
        <begin position="1637"/>
        <end position="1664"/>
    </location>
</feature>
<evidence type="ECO:0000313" key="11">
    <source>
        <dbReference type="Proteomes" id="UP000494256"/>
    </source>
</evidence>
<feature type="domain" description="C2H2-type" evidence="8">
    <location>
        <begin position="1608"/>
        <end position="1636"/>
    </location>
</feature>
<dbReference type="SUPFAM" id="SSF57716">
    <property type="entry name" value="Glucocorticoid receptor-like (DNA-binding domain)"/>
    <property type="match status" value="1"/>
</dbReference>
<feature type="binding site" evidence="6">
    <location>
        <position position="70"/>
    </location>
    <ligand>
        <name>Zn(2+)</name>
        <dbReference type="ChEBI" id="CHEBI:29105"/>
    </ligand>
</feature>
<evidence type="ECO:0000256" key="1">
    <source>
        <dbReference type="ARBA" id="ARBA00022723"/>
    </source>
</evidence>
<dbReference type="SMART" id="SM00355">
    <property type="entry name" value="ZnF_C2H2"/>
    <property type="match status" value="39"/>
</dbReference>
<dbReference type="PROSITE" id="PS51915">
    <property type="entry name" value="ZAD"/>
    <property type="match status" value="1"/>
</dbReference>
<feature type="domain" description="C2H2-type" evidence="8">
    <location>
        <begin position="644"/>
        <end position="667"/>
    </location>
</feature>
<dbReference type="FunFam" id="3.30.160.60:FF:000110">
    <property type="entry name" value="Zinc finger protein-like"/>
    <property type="match status" value="1"/>
</dbReference>
<dbReference type="FunFam" id="3.30.160.60:FF:000065">
    <property type="entry name" value="B-cell CLL/lymphoma 6, member B"/>
    <property type="match status" value="1"/>
</dbReference>
<evidence type="ECO:0000313" key="10">
    <source>
        <dbReference type="EMBL" id="CAB3261151.1"/>
    </source>
</evidence>
<feature type="domain" description="C2H2-type" evidence="8">
    <location>
        <begin position="474"/>
        <end position="501"/>
    </location>
</feature>
<evidence type="ECO:0000256" key="2">
    <source>
        <dbReference type="ARBA" id="ARBA00022737"/>
    </source>
</evidence>
<gene>
    <name evidence="10" type="ORF">APLA_LOCUS17335</name>
</gene>
<feature type="domain" description="C2H2-type" evidence="8">
    <location>
        <begin position="502"/>
        <end position="529"/>
    </location>
</feature>
<sequence>MEFDEIVVKESPGLCRCCLSEGCYKDLGSEYTWMNETEVYADMLLECFDISITQHNEGPNGPNRLICEVCITRLRDACNFKKQVMDSEKKFIDMMGRGEFRPKMLIYQAQMKSENPIVEAPAEETEVEYLDDDIDFADDAEELKDESEPTVSDITVSSLPIKGKRGRPKKTVVKTEKKAKVSKVEEKPKSSKAVAKGEKRAEAASKSSMSSTMRNKLMKRNVIIVLENSTALPFKWQRQNYLCFFCHLTFKDTELLKEHTKNEHQKSNIKAAVAYLRRDERVKIDVSVLQCRICDQKFDDIYKLIDHIKVTHNKVVMEEYGFGLIPYNLHNDVFHCAICKEEFQYFVKLNQHMNEHFGNYMCESCGKSFLSQERLRCHSLTHGSRFRCNVCLETFNSLTQKNSHESKIHNKDKLLKCFFCPETFTNYNQRKKHHNITHDIKVPEFNCPVCGKVFQIMSKMKVHLKEVHIREKNFGCNMCDQKFFSRTHVQKHMIKHFGERVHQCEICKKSYARKQTLRDHMRIHNNDKSKDIAEYSELRKHTKSHGNCSTRDHSLKVLKGGQNMEIKIDVSDIACEICSEPFPSFDEIINHLHIKHKLEYDKSVEMAIEEYRLVDLNCIVCEEKFTYFGYLVSHVNTNHPKNCLICDKCNQKFNKKRDLFSHMKNYHRDGGYQCEMCPQVFSSLNILRKHRNNRHLTRCNICHLKLPSSALKQKHMELEHPDDGSLQCDNCFKEFHTKQGLRMHNRKCKGEGIFEFAIKKEEYVAMDIDQNYDDQVKRPSVKQIRENIVIVINMSTAIPFNFYKNKFNCFYCSKDFADSDLMREHTVLEHPVCDVKQKCIRKCRESVACVKIDVSSLACKVCFESISDLDDLLDHLIAKHNANYDKSITTCLQPYRLIKDHMACPNCPGEVFRFFGTLLKHMNNKHTNNNIICVYCGQTFRRDQNLRVHIWRHHRDGRFKCNICGAECNIPSRLYMHMARAHGVKAAKCPKCPESFATQYLRQKHLIEAHDCGHKCSYCGKLFTRNSFMRDHVRRTHLKEKNVECSICNMKFFNNILLRRHMVKHSGEKNFHCDICGERFFWRKSLRTHMTRHSSEREPPKKSDNYVRRKNLLTLFNNTTLIPFKWRGKYLCFYCGNEVGSYKRLRKHTYNHGLCSDNDKAIRLVKSVDSEIKIDVSYIKCKLCCQSFLDLDNIVNHLISTHDLSFNKDAKLTITTYRLLDLQCLLCDEQFDYFQKLVSHMNTSHPDNSFLCTECDQMFNKMRDLRTHMRNYHKKEYICVTCNGTFTSHVALRFHRLHSHPSSCYICFQTFSSEMKRINHMKNEHTGDQVECGYCKQLLPNTNAVLRHGAKCTAKKDPALETIVVDDEEKKVATKDLRNSIATIINMSTAIPFKFFIKFRCFYCSKDFSNCDGLKEHTVMQHPQCNVGDKCMKLRNRYDGNKIKIDIASLSCKLCYEPLLDLDTLIEHLTTEHKIQFNKAVESHLQSFKLIKNNYSCPQCDEVFRYFTVLLKHMSKSHTGNKYICVFCGQSFRTYPNLRSHVKRRHKVSTTTYECNNCDLIFTSCASLKLHLGKDHDVKMFKCIDCQDKFSTQYWLQRHMLVVHGEGYKCTYCDKAFIKNSFLVNHVRRLHLKERNVKCKVCSEKFFDRQRLKMHMVKHVGERNFHCDICSKRFLWKRNLKAHIASHARNANAQTGIT</sequence>
<dbReference type="PROSITE" id="PS00028">
    <property type="entry name" value="ZINC_FINGER_C2H2_1"/>
    <property type="match status" value="32"/>
</dbReference>
<accession>A0A8S1BPM4</accession>
<feature type="domain" description="C2H2-type" evidence="8">
    <location>
        <begin position="1250"/>
        <end position="1278"/>
    </location>
</feature>
<reference evidence="10 11" key="1">
    <citation type="submission" date="2020-04" db="EMBL/GenBank/DDBJ databases">
        <authorList>
            <person name="Wallbank WR R."/>
            <person name="Pardo Diaz C."/>
            <person name="Kozak K."/>
            <person name="Martin S."/>
            <person name="Jiggins C."/>
            <person name="Moest M."/>
            <person name="Warren A I."/>
            <person name="Byers J.R.P. K."/>
            <person name="Montejo-Kovacevich G."/>
            <person name="Yen C E."/>
        </authorList>
    </citation>
    <scope>NUCLEOTIDE SEQUENCE [LARGE SCALE GENOMIC DNA]</scope>
</reference>
<evidence type="ECO:0000256" key="3">
    <source>
        <dbReference type="ARBA" id="ARBA00022771"/>
    </source>
</evidence>
<dbReference type="GO" id="GO:0008270">
    <property type="term" value="F:zinc ion binding"/>
    <property type="evidence" value="ECO:0007669"/>
    <property type="project" value="UniProtKB-UniRule"/>
</dbReference>
<evidence type="ECO:0000256" key="5">
    <source>
        <dbReference type="PROSITE-ProRule" id="PRU00042"/>
    </source>
</evidence>
<dbReference type="GO" id="GO:0005634">
    <property type="term" value="C:nucleus"/>
    <property type="evidence" value="ECO:0007669"/>
    <property type="project" value="InterPro"/>
</dbReference>
<keyword evidence="3 5" id="KW-0863">Zinc-finger</keyword>
<feature type="domain" description="C2H2-type" evidence="8">
    <location>
        <begin position="1399"/>
        <end position="1422"/>
    </location>
</feature>
<proteinExistence type="predicted"/>
<feature type="compositionally biased region" description="Basic residues" evidence="7">
    <location>
        <begin position="162"/>
        <end position="172"/>
    </location>
</feature>
<dbReference type="SUPFAM" id="SSF57667">
    <property type="entry name" value="beta-beta-alpha zinc fingers"/>
    <property type="match status" value="13"/>
</dbReference>
<dbReference type="Proteomes" id="UP000494256">
    <property type="component" value="Unassembled WGS sequence"/>
</dbReference>
<feature type="domain" description="C2H2-type" evidence="8">
    <location>
        <begin position="386"/>
        <end position="414"/>
    </location>
</feature>
<organism evidence="10 11">
    <name type="scientific">Arctia plantaginis</name>
    <name type="common">Wood tiger moth</name>
    <name type="synonym">Phalaena plantaginis</name>
    <dbReference type="NCBI Taxonomy" id="874455"/>
    <lineage>
        <taxon>Eukaryota</taxon>
        <taxon>Metazoa</taxon>
        <taxon>Ecdysozoa</taxon>
        <taxon>Arthropoda</taxon>
        <taxon>Hexapoda</taxon>
        <taxon>Insecta</taxon>
        <taxon>Pterygota</taxon>
        <taxon>Neoptera</taxon>
        <taxon>Endopterygota</taxon>
        <taxon>Lepidoptera</taxon>
        <taxon>Glossata</taxon>
        <taxon>Ditrysia</taxon>
        <taxon>Noctuoidea</taxon>
        <taxon>Erebidae</taxon>
        <taxon>Arctiinae</taxon>
        <taxon>Arctia</taxon>
    </lineage>
</organism>
<feature type="domain" description="C2H2-type" evidence="8">
    <location>
        <begin position="1014"/>
        <end position="1042"/>
    </location>
</feature>
<feature type="binding site" evidence="6">
    <location>
        <position position="15"/>
    </location>
    <ligand>
        <name>Zn(2+)</name>
        <dbReference type="ChEBI" id="CHEBI:29105"/>
    </ligand>
</feature>